<dbReference type="EMBL" id="PYAC01000017">
    <property type="protein sequence ID" value="RAO16299.1"/>
    <property type="molecule type" value="Genomic_DNA"/>
</dbReference>
<feature type="region of interest" description="Disordered" evidence="1">
    <location>
        <begin position="379"/>
        <end position="401"/>
    </location>
</feature>
<comment type="caution">
    <text evidence="3">The sequence shown here is derived from an EMBL/GenBank/DDBJ whole genome shotgun (WGS) entry which is preliminary data.</text>
</comment>
<evidence type="ECO:0000256" key="1">
    <source>
        <dbReference type="SAM" id="MobiDB-lite"/>
    </source>
</evidence>
<reference evidence="3 4" key="1">
    <citation type="submission" date="2018-03" db="EMBL/GenBank/DDBJ databases">
        <title>Defining the species Micromonospora saelicesensis and Micromonospora noduli under the framework of genomics.</title>
        <authorList>
            <person name="Riesco R."/>
            <person name="Trujillo M.E."/>
        </authorList>
    </citation>
    <scope>NUCLEOTIDE SEQUENCE [LARGE SCALE GENOMIC DNA]</scope>
    <source>
        <strain evidence="3 4">MED15</strain>
    </source>
</reference>
<dbReference type="InterPro" id="IPR050452">
    <property type="entry name" value="Metacaspase"/>
</dbReference>
<organism evidence="3 4">
    <name type="scientific">Micromonospora noduli</name>
    <dbReference type="NCBI Taxonomy" id="709876"/>
    <lineage>
        <taxon>Bacteria</taxon>
        <taxon>Bacillati</taxon>
        <taxon>Actinomycetota</taxon>
        <taxon>Actinomycetes</taxon>
        <taxon>Micromonosporales</taxon>
        <taxon>Micromonosporaceae</taxon>
        <taxon>Micromonospora</taxon>
    </lineage>
</organism>
<name>A0ABX9CZR3_9ACTN</name>
<dbReference type="Pfam" id="PF00656">
    <property type="entry name" value="Peptidase_C14"/>
    <property type="match status" value="1"/>
</dbReference>
<evidence type="ECO:0000313" key="4">
    <source>
        <dbReference type="Proteomes" id="UP000249045"/>
    </source>
</evidence>
<dbReference type="InterPro" id="IPR011600">
    <property type="entry name" value="Pept_C14_caspase"/>
</dbReference>
<dbReference type="RefSeq" id="WP_146766732.1">
    <property type="nucleotide sequence ID" value="NZ_PYAC01000017.1"/>
</dbReference>
<gene>
    <name evidence="3" type="ORF">MED15_03818</name>
</gene>
<proteinExistence type="predicted"/>
<evidence type="ECO:0000313" key="3">
    <source>
        <dbReference type="EMBL" id="RAO16299.1"/>
    </source>
</evidence>
<dbReference type="Gene3D" id="3.40.50.1460">
    <property type="match status" value="1"/>
</dbReference>
<protein>
    <recommendedName>
        <fullName evidence="2">Peptidase C14 caspase domain-containing protein</fullName>
    </recommendedName>
</protein>
<dbReference type="Proteomes" id="UP000249045">
    <property type="component" value="Unassembled WGS sequence"/>
</dbReference>
<evidence type="ECO:0000259" key="2">
    <source>
        <dbReference type="Pfam" id="PF00656"/>
    </source>
</evidence>
<sequence length="653" mass="69902">MSTLYALLVGINSYRAPTVPDLNGCLTDVVEARAFLETRLAPGVTLAPLSLHDGQATRAAVIEAIRSHLGQAGPADSVLFWFSGHGAEAPAPAWWFEESTGMLQTLVCADSRDGEVPDLLDKELSILLDEVALRAGHVAAVLDCCHSAGATRELPGTRARMAVPMAAAPVRELLIPELLVAVPGQTSAPEHVALAACRSDELAQEMRLGGRRRGLFSWALLNALGRLGPAATYRDLLAAAQTEVEQNVYRQVPQLAPAHQGIADQPFLGGPLAPPASGLLLRYVRQGWEVDAGSCHGLVATTTDEIRLAVVGELPVREVRAVQVLAERSLVEPIGWQPDRDRQYRMVLSRVPLPATTVMVGGPGQDRATVATVLAALGSAGPGGGPSPHLRPVGPSDVGTTPELMVRVPRRDLAIVVDRRGTPLAGELTDIHRDGARQTVHVLEHIARWRQIRELNNPVTGLAGAVTVEVVAARPGERIAPFDRPPVAADVDGVLRLRYERGPGGWTPQTIFVRLHNRSDRMLFCVLLDLTERFRAHAELFPGSFVAPGGRAAALRGRRVVAALPSGEAPEPGARVRDWLKLVVAEEQFGPAPFELPALGAPRGVDRGPLAVRGFLDRIGRAVQHRDLVASAEDGAYDWTTVTVPLEVEVPRS</sequence>
<accession>A0ABX9CZR3</accession>
<dbReference type="PANTHER" id="PTHR48104">
    <property type="entry name" value="METACASPASE-4"/>
    <property type="match status" value="1"/>
</dbReference>
<feature type="domain" description="Peptidase C14 caspase" evidence="2">
    <location>
        <begin position="5"/>
        <end position="256"/>
    </location>
</feature>
<dbReference type="PANTHER" id="PTHR48104:SF30">
    <property type="entry name" value="METACASPASE-1"/>
    <property type="match status" value="1"/>
</dbReference>
<keyword evidence="4" id="KW-1185">Reference proteome</keyword>